<evidence type="ECO:0000256" key="2">
    <source>
        <dbReference type="ARBA" id="ARBA00022729"/>
    </source>
</evidence>
<keyword evidence="6" id="KW-1185">Reference proteome</keyword>
<evidence type="ECO:0000313" key="5">
    <source>
        <dbReference type="EMBL" id="KAG6412971.1"/>
    </source>
</evidence>
<evidence type="ECO:0000256" key="1">
    <source>
        <dbReference type="ARBA" id="ARBA00004167"/>
    </source>
</evidence>
<dbReference type="GO" id="GO:0030247">
    <property type="term" value="F:polysaccharide binding"/>
    <property type="evidence" value="ECO:0007669"/>
    <property type="project" value="InterPro"/>
</dbReference>
<dbReference type="InterPro" id="IPR025287">
    <property type="entry name" value="WAK_GUB"/>
</dbReference>
<dbReference type="GO" id="GO:0016020">
    <property type="term" value="C:membrane"/>
    <property type="evidence" value="ECO:0007669"/>
    <property type="project" value="UniProtKB-SubCell"/>
</dbReference>
<dbReference type="Proteomes" id="UP000298416">
    <property type="component" value="Unassembled WGS sequence"/>
</dbReference>
<dbReference type="EMBL" id="PNBA02000009">
    <property type="protein sequence ID" value="KAG6412971.1"/>
    <property type="molecule type" value="Genomic_DNA"/>
</dbReference>
<reference evidence="5" key="1">
    <citation type="submission" date="2018-01" db="EMBL/GenBank/DDBJ databases">
        <authorList>
            <person name="Mao J.F."/>
        </authorList>
    </citation>
    <scope>NUCLEOTIDE SEQUENCE</scope>
    <source>
        <strain evidence="5">Huo1</strain>
        <tissue evidence="5">Leaf</tissue>
    </source>
</reference>
<protein>
    <recommendedName>
        <fullName evidence="4">Wall-associated receptor kinase galacturonan-binding domain-containing protein</fullName>
    </recommendedName>
</protein>
<sequence length="559" mass="62021">MRLRCSQSQWPTMAGAAEAINDGSGELVPVAAFVDEEHRTRTGGSQVYDREKKPIRIGIVSLTPLMFPSILVFISFLCLTTTKSQEISWTINKDCQTKCGNVTIPYPFGVGPGCSFNASFTITCNTTTTTTPERPFLSSINLEVLNISVHGVVIVNQPVSPVNCSADRRLESMPMSLQGSPFTISPRYNTLAVLGCTNAVWITTSSGTATVGGCMSICEANSNSNSSSSSSCDGLNCCKATIPAGLKSFQFSYRSIQSNNEFCGYAFPVYQKWFRQDYTRYRGLQINQSYPYDQNFVSAPLVLEWELDIPAIDDSLVVCKLAANYRYPTSSDEYTDPSTSFYLSNYYNEYAYGYISSTKYCSCQDGYQGNPYVFQGCIDIDECALNETRTYGNVTRNYYCSTGTCINKIGSYTCRYADNDASTKPKIALITIGAQNEDCGKESEAIEVDEMYEDFSSITGSMRFDSSSITVDDDRRLLGQTRVACGYAFPVDKKRVEQDYNGLHTDQYDQELVSAPLVLKWELDHPNINMLAICNRATNYRSFSSSNAYTDPSTLLYIV</sequence>
<proteinExistence type="predicted"/>
<dbReference type="PANTHER" id="PTHR33491">
    <property type="entry name" value="OSJNBA0016N04.9 PROTEIN"/>
    <property type="match status" value="1"/>
</dbReference>
<reference evidence="5" key="2">
    <citation type="submission" date="2020-08" db="EMBL/GenBank/DDBJ databases">
        <title>Plant Genome Project.</title>
        <authorList>
            <person name="Zhang R.-G."/>
        </authorList>
    </citation>
    <scope>NUCLEOTIDE SEQUENCE</scope>
    <source>
        <strain evidence="5">Huo1</strain>
        <tissue evidence="5">Leaf</tissue>
    </source>
</reference>
<keyword evidence="2" id="KW-0732">Signal</keyword>
<evidence type="ECO:0000313" key="6">
    <source>
        <dbReference type="Proteomes" id="UP000298416"/>
    </source>
</evidence>
<evidence type="ECO:0000259" key="4">
    <source>
        <dbReference type="Pfam" id="PF13947"/>
    </source>
</evidence>
<dbReference type="Gene3D" id="2.10.25.10">
    <property type="entry name" value="Laminin"/>
    <property type="match status" value="1"/>
</dbReference>
<name>A0A8X8XFM6_SALSN</name>
<organism evidence="5">
    <name type="scientific">Salvia splendens</name>
    <name type="common">Scarlet sage</name>
    <dbReference type="NCBI Taxonomy" id="180675"/>
    <lineage>
        <taxon>Eukaryota</taxon>
        <taxon>Viridiplantae</taxon>
        <taxon>Streptophyta</taxon>
        <taxon>Embryophyta</taxon>
        <taxon>Tracheophyta</taxon>
        <taxon>Spermatophyta</taxon>
        <taxon>Magnoliopsida</taxon>
        <taxon>eudicotyledons</taxon>
        <taxon>Gunneridae</taxon>
        <taxon>Pentapetalae</taxon>
        <taxon>asterids</taxon>
        <taxon>lamiids</taxon>
        <taxon>Lamiales</taxon>
        <taxon>Lamiaceae</taxon>
        <taxon>Nepetoideae</taxon>
        <taxon>Mentheae</taxon>
        <taxon>Salviinae</taxon>
        <taxon>Salvia</taxon>
        <taxon>Salvia subgen. Calosphace</taxon>
        <taxon>core Calosphace</taxon>
    </lineage>
</organism>
<dbReference type="AlphaFoldDB" id="A0A8X8XFM6"/>
<accession>A0A8X8XFM6</accession>
<keyword evidence="3" id="KW-0472">Membrane</keyword>
<comment type="caution">
    <text evidence="5">The sequence shown here is derived from an EMBL/GenBank/DDBJ whole genome shotgun (WGS) entry which is preliminary data.</text>
</comment>
<feature type="transmembrane region" description="Helical" evidence="3">
    <location>
        <begin position="57"/>
        <end position="77"/>
    </location>
</feature>
<gene>
    <name evidence="5" type="ORF">SASPL_125666</name>
</gene>
<feature type="domain" description="Wall-associated receptor kinase galacturonan-binding" evidence="4">
    <location>
        <begin position="95"/>
        <end position="150"/>
    </location>
</feature>
<keyword evidence="3" id="KW-1133">Transmembrane helix</keyword>
<dbReference type="Pfam" id="PF13947">
    <property type="entry name" value="GUB_WAK_bind"/>
    <property type="match status" value="1"/>
</dbReference>
<keyword evidence="3" id="KW-0812">Transmembrane</keyword>
<comment type="subcellular location">
    <subcellularLocation>
        <location evidence="1">Membrane</location>
        <topology evidence="1">Single-pass membrane protein</topology>
    </subcellularLocation>
</comment>
<evidence type="ECO:0000256" key="3">
    <source>
        <dbReference type="SAM" id="Phobius"/>
    </source>
</evidence>